<dbReference type="Proteomes" id="UP000269539">
    <property type="component" value="Unassembled WGS sequence"/>
</dbReference>
<dbReference type="GO" id="GO:0003676">
    <property type="term" value="F:nucleic acid binding"/>
    <property type="evidence" value="ECO:0007669"/>
    <property type="project" value="InterPro"/>
</dbReference>
<protein>
    <recommendedName>
        <fullName evidence="2">3'-5' exonuclease domain-containing protein</fullName>
    </recommendedName>
</protein>
<evidence type="ECO:0000256" key="1">
    <source>
        <dbReference type="SAM" id="MobiDB-lite"/>
    </source>
</evidence>
<proteinExistence type="predicted"/>
<dbReference type="PANTHER" id="PTHR43040:SF1">
    <property type="entry name" value="RIBONUCLEASE D"/>
    <property type="match status" value="1"/>
</dbReference>
<evidence type="ECO:0000313" key="4">
    <source>
        <dbReference type="Proteomes" id="UP000269539"/>
    </source>
</evidence>
<feature type="domain" description="3'-5' exonuclease" evidence="2">
    <location>
        <begin position="4"/>
        <end position="194"/>
    </location>
</feature>
<accession>A0A3M7HA54</accession>
<gene>
    <name evidence="3" type="ORF">D0864_01431</name>
</gene>
<dbReference type="InterPro" id="IPR012337">
    <property type="entry name" value="RNaseH-like_sf"/>
</dbReference>
<dbReference type="GO" id="GO:0006139">
    <property type="term" value="P:nucleobase-containing compound metabolic process"/>
    <property type="evidence" value="ECO:0007669"/>
    <property type="project" value="InterPro"/>
</dbReference>
<feature type="region of interest" description="Disordered" evidence="1">
    <location>
        <begin position="305"/>
        <end position="351"/>
    </location>
</feature>
<dbReference type="AlphaFoldDB" id="A0A3M7HA54"/>
<name>A0A3M7HA54_HORWE</name>
<dbReference type="EMBL" id="QWIO01000087">
    <property type="protein sequence ID" value="RMZ09752.1"/>
    <property type="molecule type" value="Genomic_DNA"/>
</dbReference>
<dbReference type="Gene3D" id="3.30.420.10">
    <property type="entry name" value="Ribonuclease H-like superfamily/Ribonuclease H"/>
    <property type="match status" value="1"/>
</dbReference>
<dbReference type="SUPFAM" id="SSF53098">
    <property type="entry name" value="Ribonuclease H-like"/>
    <property type="match status" value="1"/>
</dbReference>
<evidence type="ECO:0000313" key="3">
    <source>
        <dbReference type="EMBL" id="RMZ09752.1"/>
    </source>
</evidence>
<dbReference type="VEuPathDB" id="FungiDB:BTJ68_12393"/>
<dbReference type="GO" id="GO:0008408">
    <property type="term" value="F:3'-5' exonuclease activity"/>
    <property type="evidence" value="ECO:0007669"/>
    <property type="project" value="InterPro"/>
</dbReference>
<dbReference type="PANTHER" id="PTHR43040">
    <property type="entry name" value="RIBONUCLEASE D"/>
    <property type="match status" value="1"/>
</dbReference>
<dbReference type="InterPro" id="IPR036397">
    <property type="entry name" value="RNaseH_sf"/>
</dbReference>
<evidence type="ECO:0000259" key="2">
    <source>
        <dbReference type="Pfam" id="PF01612"/>
    </source>
</evidence>
<organism evidence="3 4">
    <name type="scientific">Hortaea werneckii</name>
    <name type="common">Black yeast</name>
    <name type="synonym">Cladosporium werneckii</name>
    <dbReference type="NCBI Taxonomy" id="91943"/>
    <lineage>
        <taxon>Eukaryota</taxon>
        <taxon>Fungi</taxon>
        <taxon>Dikarya</taxon>
        <taxon>Ascomycota</taxon>
        <taxon>Pezizomycotina</taxon>
        <taxon>Dothideomycetes</taxon>
        <taxon>Dothideomycetidae</taxon>
        <taxon>Mycosphaerellales</taxon>
        <taxon>Teratosphaeriaceae</taxon>
        <taxon>Hortaea</taxon>
    </lineage>
</organism>
<reference evidence="3 4" key="1">
    <citation type="journal article" date="2018" name="BMC Genomics">
        <title>Genomic evidence for intraspecific hybridization in a clonal and extremely halotolerant yeast.</title>
        <authorList>
            <person name="Gostincar C."/>
            <person name="Stajich J.E."/>
            <person name="Zupancic J."/>
            <person name="Zalar P."/>
            <person name="Gunde-Cimerman N."/>
        </authorList>
    </citation>
    <scope>NUCLEOTIDE SEQUENCE [LARGE SCALE GENOMIC DNA]</scope>
    <source>
        <strain evidence="3 4">EXF-10513</strain>
    </source>
</reference>
<dbReference type="InterPro" id="IPR002562">
    <property type="entry name" value="3'-5'_exonuclease_dom"/>
</dbReference>
<sequence>MEAQMIDSESALELFIGGLPYCKGPEPSLYVDLEGNNLSRKGTLSLVTILVEPRHTVHLVDVTGLGKQAFQIAGPDGRTLQSILESPEITKVFFDIRNDSDALFGLFDIRVRGIEDIQLMEVASRTFPKRYINGLAKCIERDSTLPFTVKREWKASKERGHKLFDPNLGGGYAVFDERPLSTEIQEYCVQDVVHMPALRQLYRAKLCDVWWRKIEVETIARVALSQGRSFNGQGLHMAKAPASWEHFRPSWKERQSRTLMTIRRRDLAASPPVVLTEASSAQSRSAAEPDSDLLVTLGALSMQGAQSGLGRSRRDESHLRDEGDEDATTTTPKISPRATRNVGIAEHATIE</sequence>
<feature type="compositionally biased region" description="Basic and acidic residues" evidence="1">
    <location>
        <begin position="312"/>
        <end position="321"/>
    </location>
</feature>
<comment type="caution">
    <text evidence="3">The sequence shown here is derived from an EMBL/GenBank/DDBJ whole genome shotgun (WGS) entry which is preliminary data.</text>
</comment>
<dbReference type="Pfam" id="PF01612">
    <property type="entry name" value="DNA_pol_A_exo1"/>
    <property type="match status" value="1"/>
</dbReference>